<evidence type="ECO:0000313" key="8">
    <source>
        <dbReference type="Proteomes" id="UP001295423"/>
    </source>
</evidence>
<dbReference type="GO" id="GO:0004674">
    <property type="term" value="F:protein serine/threonine kinase activity"/>
    <property type="evidence" value="ECO:0007669"/>
    <property type="project" value="TreeGrafter"/>
</dbReference>
<keyword evidence="8" id="KW-1185">Reference proteome</keyword>
<evidence type="ECO:0000256" key="1">
    <source>
        <dbReference type="ARBA" id="ARBA00022679"/>
    </source>
</evidence>
<dbReference type="PROSITE" id="PS50011">
    <property type="entry name" value="PROTEIN_KINASE_DOM"/>
    <property type="match status" value="1"/>
</dbReference>
<keyword evidence="1" id="KW-0808">Transferase</keyword>
<dbReference type="InterPro" id="IPR051681">
    <property type="entry name" value="Ser/Thr_Kinases-Pseudokinases"/>
</dbReference>
<dbReference type="Gene3D" id="1.10.510.10">
    <property type="entry name" value="Transferase(Phosphotransferase) domain 1"/>
    <property type="match status" value="1"/>
</dbReference>
<dbReference type="AlphaFoldDB" id="A0AAD2FQL0"/>
<evidence type="ECO:0000256" key="5">
    <source>
        <dbReference type="PROSITE-ProRule" id="PRU10141"/>
    </source>
</evidence>
<reference evidence="7" key="1">
    <citation type="submission" date="2023-08" db="EMBL/GenBank/DDBJ databases">
        <authorList>
            <person name="Audoor S."/>
            <person name="Bilcke G."/>
        </authorList>
    </citation>
    <scope>NUCLEOTIDE SEQUENCE</scope>
</reference>
<feature type="binding site" evidence="5">
    <location>
        <position position="117"/>
    </location>
    <ligand>
        <name>ATP</name>
        <dbReference type="ChEBI" id="CHEBI:30616"/>
    </ligand>
</feature>
<gene>
    <name evidence="7" type="ORF">CYCCA115_LOCUS12232</name>
</gene>
<keyword evidence="3" id="KW-0418">Kinase</keyword>
<evidence type="ECO:0000313" key="7">
    <source>
        <dbReference type="EMBL" id="CAJ1949707.1"/>
    </source>
</evidence>
<evidence type="ECO:0000256" key="2">
    <source>
        <dbReference type="ARBA" id="ARBA00022741"/>
    </source>
</evidence>
<sequence length="402" mass="45414">MKSDDTTCSSSSSSSPSVNSLYGSYSDHFPIHFDSIVLNDEVTAKVLRNAQKRMNKSSILPYYDSLLATSEDIGEIAHHEVVLDRMLGHGSFSSVFAIKKIRGRKAHKYDAESLVVKVLRPKLSLKPSLMAACAADIVMEGMLLSTLSHKNIISIKATSPMGICSFANGRHDAYFLVMEKLEETLEDRIQRWQSQKHKTLFHHKLKDHLMLQEQIQVLTQLGDAIQHLHSQRILYRDAKPANIGFDKDGVLKIFDFDVAKILPDSTDPNEMFQLTKRTGSPRYMAPEIAKGEPYNLKADVYSYSLICHEVMTLKKPFGTIASAKHDQAVFYDGVRPEVLKSWPRGFVNLLKRSWSTDVVGRPTMEEAIKILQTEFTIMLTIKTPSRKVFNIRRPKTAPIFVA</sequence>
<dbReference type="SUPFAM" id="SSF56112">
    <property type="entry name" value="Protein kinase-like (PK-like)"/>
    <property type="match status" value="1"/>
</dbReference>
<dbReference type="EMBL" id="CAKOGP040001758">
    <property type="protein sequence ID" value="CAJ1949707.1"/>
    <property type="molecule type" value="Genomic_DNA"/>
</dbReference>
<dbReference type="GO" id="GO:0005524">
    <property type="term" value="F:ATP binding"/>
    <property type="evidence" value="ECO:0007669"/>
    <property type="project" value="UniProtKB-UniRule"/>
</dbReference>
<dbReference type="Proteomes" id="UP001295423">
    <property type="component" value="Unassembled WGS sequence"/>
</dbReference>
<name>A0AAD2FQL0_9STRA</name>
<feature type="domain" description="Protein kinase" evidence="6">
    <location>
        <begin position="81"/>
        <end position="376"/>
    </location>
</feature>
<comment type="caution">
    <text evidence="7">The sequence shown here is derived from an EMBL/GenBank/DDBJ whole genome shotgun (WGS) entry which is preliminary data.</text>
</comment>
<dbReference type="InterPro" id="IPR011009">
    <property type="entry name" value="Kinase-like_dom_sf"/>
</dbReference>
<dbReference type="InterPro" id="IPR017441">
    <property type="entry name" value="Protein_kinase_ATP_BS"/>
</dbReference>
<protein>
    <recommendedName>
        <fullName evidence="6">Protein kinase domain-containing protein</fullName>
    </recommendedName>
</protein>
<organism evidence="7 8">
    <name type="scientific">Cylindrotheca closterium</name>
    <dbReference type="NCBI Taxonomy" id="2856"/>
    <lineage>
        <taxon>Eukaryota</taxon>
        <taxon>Sar</taxon>
        <taxon>Stramenopiles</taxon>
        <taxon>Ochrophyta</taxon>
        <taxon>Bacillariophyta</taxon>
        <taxon>Bacillariophyceae</taxon>
        <taxon>Bacillariophycidae</taxon>
        <taxon>Bacillariales</taxon>
        <taxon>Bacillariaceae</taxon>
        <taxon>Cylindrotheca</taxon>
    </lineage>
</organism>
<keyword evidence="4 5" id="KW-0067">ATP-binding</keyword>
<dbReference type="InterPro" id="IPR000719">
    <property type="entry name" value="Prot_kinase_dom"/>
</dbReference>
<dbReference type="Gene3D" id="3.30.200.20">
    <property type="entry name" value="Phosphorylase Kinase, domain 1"/>
    <property type="match status" value="1"/>
</dbReference>
<evidence type="ECO:0000256" key="3">
    <source>
        <dbReference type="ARBA" id="ARBA00022777"/>
    </source>
</evidence>
<dbReference type="PANTHER" id="PTHR44329">
    <property type="entry name" value="SERINE/THREONINE-PROTEIN KINASE TNNI3K-RELATED"/>
    <property type="match status" value="1"/>
</dbReference>
<evidence type="ECO:0000259" key="6">
    <source>
        <dbReference type="PROSITE" id="PS50011"/>
    </source>
</evidence>
<dbReference type="PANTHER" id="PTHR44329:SF288">
    <property type="entry name" value="MITOGEN-ACTIVATED PROTEIN KINASE KINASE KINASE 20"/>
    <property type="match status" value="1"/>
</dbReference>
<keyword evidence="2 5" id="KW-0547">Nucleotide-binding</keyword>
<dbReference type="Pfam" id="PF00069">
    <property type="entry name" value="Pkinase"/>
    <property type="match status" value="1"/>
</dbReference>
<accession>A0AAD2FQL0</accession>
<evidence type="ECO:0000256" key="4">
    <source>
        <dbReference type="ARBA" id="ARBA00022840"/>
    </source>
</evidence>
<dbReference type="PROSITE" id="PS00107">
    <property type="entry name" value="PROTEIN_KINASE_ATP"/>
    <property type="match status" value="1"/>
</dbReference>
<proteinExistence type="predicted"/>